<name>A0A2T3ITL8_9GAMM</name>
<dbReference type="Proteomes" id="UP000241222">
    <property type="component" value="Unassembled WGS sequence"/>
</dbReference>
<accession>A0A2T3ITL8</accession>
<comment type="caution">
    <text evidence="1">The sequence shown here is derived from an EMBL/GenBank/DDBJ whole genome shotgun (WGS) entry which is preliminary data.</text>
</comment>
<evidence type="ECO:0000313" key="2">
    <source>
        <dbReference type="Proteomes" id="UP000241222"/>
    </source>
</evidence>
<reference evidence="1 2" key="1">
    <citation type="submission" date="2018-03" db="EMBL/GenBank/DDBJ databases">
        <title>Whole genome sequencing of Histamine producing bacteria.</title>
        <authorList>
            <person name="Butler K."/>
        </authorList>
    </citation>
    <scope>NUCLEOTIDE SEQUENCE [LARGE SCALE GENOMIC DNA]</scope>
    <source>
        <strain evidence="1 2">JCM 13586</strain>
    </source>
</reference>
<organism evidence="1 2">
    <name type="scientific">Photobacterium lutimaris</name>
    <dbReference type="NCBI Taxonomy" id="388278"/>
    <lineage>
        <taxon>Bacteria</taxon>
        <taxon>Pseudomonadati</taxon>
        <taxon>Pseudomonadota</taxon>
        <taxon>Gammaproteobacteria</taxon>
        <taxon>Vibrionales</taxon>
        <taxon>Vibrionaceae</taxon>
        <taxon>Photobacterium</taxon>
    </lineage>
</organism>
<sequence>MSEVRNALISGLGASGLKRARRHRKRIKHRLMEYGIGNKPLLLRVATMYNSHYQDTMVAIKLYGHRDKGAIIKLGEQYFADQFVEPQSRGISLLCASVVHKWMLHDYDFELEISGYTGKFNNRLVLQLISVTTIKVSQAMYNKQTAKLEQLGIDRGGELKEGILPLIESAMVELGY</sequence>
<gene>
    <name evidence="1" type="ORF">C9I99_21185</name>
</gene>
<keyword evidence="2" id="KW-1185">Reference proteome</keyword>
<dbReference type="RefSeq" id="WP_107350835.1">
    <property type="nucleotide sequence ID" value="NZ_SNZO01000013.1"/>
</dbReference>
<proteinExistence type="predicted"/>
<dbReference type="EMBL" id="PYMH01000013">
    <property type="protein sequence ID" value="PSU31704.1"/>
    <property type="molecule type" value="Genomic_DNA"/>
</dbReference>
<protein>
    <submittedName>
        <fullName evidence="1">Uncharacterized protein</fullName>
    </submittedName>
</protein>
<dbReference type="AlphaFoldDB" id="A0A2T3ITL8"/>
<evidence type="ECO:0000313" key="1">
    <source>
        <dbReference type="EMBL" id="PSU31704.1"/>
    </source>
</evidence>